<accession>A0A699TVR5</accession>
<evidence type="ECO:0000313" key="2">
    <source>
        <dbReference type="EMBL" id="GFD13148.1"/>
    </source>
</evidence>
<dbReference type="AlphaFoldDB" id="A0A699TVR5"/>
<feature type="region of interest" description="Disordered" evidence="1">
    <location>
        <begin position="1"/>
        <end position="28"/>
    </location>
</feature>
<protein>
    <submittedName>
        <fullName evidence="2">Uncharacterized protein</fullName>
    </submittedName>
</protein>
<name>A0A699TVR5_TANCI</name>
<organism evidence="2">
    <name type="scientific">Tanacetum cinerariifolium</name>
    <name type="common">Dalmatian daisy</name>
    <name type="synonym">Chrysanthemum cinerariifolium</name>
    <dbReference type="NCBI Taxonomy" id="118510"/>
    <lineage>
        <taxon>Eukaryota</taxon>
        <taxon>Viridiplantae</taxon>
        <taxon>Streptophyta</taxon>
        <taxon>Embryophyta</taxon>
        <taxon>Tracheophyta</taxon>
        <taxon>Spermatophyta</taxon>
        <taxon>Magnoliopsida</taxon>
        <taxon>eudicotyledons</taxon>
        <taxon>Gunneridae</taxon>
        <taxon>Pentapetalae</taxon>
        <taxon>asterids</taxon>
        <taxon>campanulids</taxon>
        <taxon>Asterales</taxon>
        <taxon>Asteraceae</taxon>
        <taxon>Asteroideae</taxon>
        <taxon>Anthemideae</taxon>
        <taxon>Anthemidinae</taxon>
        <taxon>Tanacetum</taxon>
    </lineage>
</organism>
<feature type="region of interest" description="Disordered" evidence="1">
    <location>
        <begin position="81"/>
        <end position="113"/>
    </location>
</feature>
<sequence length="122" mass="12777">SQAKAYATLRRAASGGSESYKRPTRGCSTGFGTLAGRAAAGGRARGSRATVASPFLIDAEPDSADWPTGCPAGLCAGQTPGSAVYGHRGERRQPAGRARRVGVRAQSRPRHHHQRLRLLLDG</sequence>
<feature type="non-terminal residue" evidence="2">
    <location>
        <position position="1"/>
    </location>
</feature>
<evidence type="ECO:0000256" key="1">
    <source>
        <dbReference type="SAM" id="MobiDB-lite"/>
    </source>
</evidence>
<reference evidence="2" key="1">
    <citation type="journal article" date="2019" name="Sci. Rep.">
        <title>Draft genome of Tanacetum cinerariifolium, the natural source of mosquito coil.</title>
        <authorList>
            <person name="Yamashiro T."/>
            <person name="Shiraishi A."/>
            <person name="Satake H."/>
            <person name="Nakayama K."/>
        </authorList>
    </citation>
    <scope>NUCLEOTIDE SEQUENCE</scope>
</reference>
<dbReference type="EMBL" id="BKCJ011270534">
    <property type="protein sequence ID" value="GFD13148.1"/>
    <property type="molecule type" value="Genomic_DNA"/>
</dbReference>
<proteinExistence type="predicted"/>
<gene>
    <name evidence="2" type="ORF">Tci_885117</name>
</gene>
<feature type="compositionally biased region" description="Basic residues" evidence="1">
    <location>
        <begin position="97"/>
        <end position="113"/>
    </location>
</feature>
<feature type="non-terminal residue" evidence="2">
    <location>
        <position position="122"/>
    </location>
</feature>
<comment type="caution">
    <text evidence="2">The sequence shown here is derived from an EMBL/GenBank/DDBJ whole genome shotgun (WGS) entry which is preliminary data.</text>
</comment>